<evidence type="ECO:0008006" key="3">
    <source>
        <dbReference type="Google" id="ProtNLM"/>
    </source>
</evidence>
<dbReference type="EMBL" id="ATHJ01000006">
    <property type="protein sequence ID" value="EPR45045.1"/>
    <property type="molecule type" value="Genomic_DNA"/>
</dbReference>
<accession>S7U7B6</accession>
<proteinExistence type="predicted"/>
<dbReference type="RefSeq" id="WP_020875265.1">
    <property type="nucleotide sequence ID" value="NZ_ATHJ01000006.1"/>
</dbReference>
<dbReference type="Proteomes" id="UP000014977">
    <property type="component" value="Unassembled WGS sequence"/>
</dbReference>
<sequence>MMDQKKVFKQMIDFQKTTFDNSFSAMTTLQEQGEKMMTAFLDQAAFLPDEGKAAVKKWIDAYKDGRTKFKEAVDENFKKVEAYFSDTE</sequence>
<dbReference type="STRING" id="897.B2D07_02685"/>
<dbReference type="AlphaFoldDB" id="S7U7B6"/>
<keyword evidence="2" id="KW-1185">Reference proteome</keyword>
<name>S7U7B6_DESML</name>
<protein>
    <recommendedName>
        <fullName evidence="3">Phasin</fullName>
    </recommendedName>
</protein>
<dbReference type="eggNOG" id="ENOG5032YE2">
    <property type="taxonomic scope" value="Bacteria"/>
</dbReference>
<comment type="caution">
    <text evidence="1">The sequence shown here is derived from an EMBL/GenBank/DDBJ whole genome shotgun (WGS) entry which is preliminary data.</text>
</comment>
<organism evidence="1 2">
    <name type="scientific">Desulfococcus multivorans DSM 2059</name>
    <dbReference type="NCBI Taxonomy" id="1121405"/>
    <lineage>
        <taxon>Bacteria</taxon>
        <taxon>Pseudomonadati</taxon>
        <taxon>Thermodesulfobacteriota</taxon>
        <taxon>Desulfobacteria</taxon>
        <taxon>Desulfobacterales</taxon>
        <taxon>Desulfococcaceae</taxon>
        <taxon>Desulfococcus</taxon>
    </lineage>
</organism>
<gene>
    <name evidence="1" type="ORF">dsmv_3713</name>
</gene>
<reference evidence="1 2" key="1">
    <citation type="journal article" date="2013" name="Genome Announc.">
        <title>Draft genome sequences for three mercury-methylating, sulfate-reducing bacteria.</title>
        <authorList>
            <person name="Brown S.D."/>
            <person name="Hurt R.A.Jr."/>
            <person name="Gilmour C.C."/>
            <person name="Elias D.A."/>
        </authorList>
    </citation>
    <scope>NUCLEOTIDE SEQUENCE [LARGE SCALE GENOMIC DNA]</scope>
    <source>
        <strain evidence="1 2">DSM 2059</strain>
    </source>
</reference>
<evidence type="ECO:0000313" key="1">
    <source>
        <dbReference type="EMBL" id="EPR45045.1"/>
    </source>
</evidence>
<evidence type="ECO:0000313" key="2">
    <source>
        <dbReference type="Proteomes" id="UP000014977"/>
    </source>
</evidence>